<accession>A0A6A6SE77</accession>
<protein>
    <submittedName>
        <fullName evidence="2">Uncharacterized protein</fullName>
    </submittedName>
</protein>
<evidence type="ECO:0000313" key="3">
    <source>
        <dbReference type="Proteomes" id="UP000799753"/>
    </source>
</evidence>
<feature type="compositionally biased region" description="Polar residues" evidence="1">
    <location>
        <begin position="385"/>
        <end position="400"/>
    </location>
</feature>
<feature type="compositionally biased region" description="Low complexity" evidence="1">
    <location>
        <begin position="513"/>
        <end position="524"/>
    </location>
</feature>
<feature type="compositionally biased region" description="Basic and acidic residues" evidence="1">
    <location>
        <begin position="90"/>
        <end position="113"/>
    </location>
</feature>
<gene>
    <name evidence="2" type="ORF">P280DRAFT_4606</name>
</gene>
<feature type="region of interest" description="Disordered" evidence="1">
    <location>
        <begin position="351"/>
        <end position="454"/>
    </location>
</feature>
<dbReference type="AlphaFoldDB" id="A0A6A6SE77"/>
<keyword evidence="3" id="KW-1185">Reference proteome</keyword>
<organism evidence="2 3">
    <name type="scientific">Massarina eburnea CBS 473.64</name>
    <dbReference type="NCBI Taxonomy" id="1395130"/>
    <lineage>
        <taxon>Eukaryota</taxon>
        <taxon>Fungi</taxon>
        <taxon>Dikarya</taxon>
        <taxon>Ascomycota</taxon>
        <taxon>Pezizomycotina</taxon>
        <taxon>Dothideomycetes</taxon>
        <taxon>Pleosporomycetidae</taxon>
        <taxon>Pleosporales</taxon>
        <taxon>Massarineae</taxon>
        <taxon>Massarinaceae</taxon>
        <taxon>Massarina</taxon>
    </lineage>
</organism>
<feature type="compositionally biased region" description="Acidic residues" evidence="1">
    <location>
        <begin position="537"/>
        <end position="551"/>
    </location>
</feature>
<sequence length="592" mass="64706">MNTAGLVSYITAYLTLPLRFAGYEWNRSSPLRSSPDTASPMYPDRPIRPLPKRRLRDRMSPEQAEHMVYPAHPPTAGPLFSFPYSTGDRGGRVVRQGESDHHACHCGHNHSEVESEEEEDERGAPVPSSPSYHYSNGRSAPGRQAVHHAHAHAYAKPGSTASSVDGYESFENTNNKKKRKIPNMGNANTHHSSLSTEMASMGISHPPDGAALDDVEGPGRYYGSAPATPQPHQHHQQQQQQQQQQQAPPPPPNSTSSAGTGIAGAGRGRFGRSASGRSERRVLGNSTNLVNAKASTKRPPDQAGIISTAIANAQATPPHAGNENVSLLQQEAAKHPANKTQFTFTCGSDSASKMAWPGQENGMPGAFPPSLPHARARPPVRPDNLANQGTQTSPHMNGNHPTAVKNAPAQRGPPPSQQAPPPPKPRRSPSKMYAIAARKRRQNQEYVNAQNPPNPAWICEFCEYEDIFGHPPAALIRMYEKKDLAERRRLAEKRRLLAKARMKGRKGKKQNKKQNNANNQQTQNAPPGGYEKRPEDDAPDGQDDFYDDEYDSVPPQQPPPPRCCDHPGCHSHQHHRAPMAQVEHRASTTNGA</sequence>
<feature type="compositionally biased region" description="Polar residues" evidence="1">
    <location>
        <begin position="129"/>
        <end position="138"/>
    </location>
</feature>
<dbReference type="OrthoDB" id="4174342at2759"/>
<feature type="region of interest" description="Disordered" evidence="1">
    <location>
        <begin position="29"/>
        <end position="54"/>
    </location>
</feature>
<feature type="compositionally biased region" description="Basic residues" evidence="1">
    <location>
        <begin position="496"/>
        <end position="512"/>
    </location>
</feature>
<dbReference type="EMBL" id="MU006776">
    <property type="protein sequence ID" value="KAF2646215.1"/>
    <property type="molecule type" value="Genomic_DNA"/>
</dbReference>
<evidence type="ECO:0000313" key="2">
    <source>
        <dbReference type="EMBL" id="KAF2646215.1"/>
    </source>
</evidence>
<feature type="compositionally biased region" description="Polar residues" evidence="1">
    <location>
        <begin position="185"/>
        <end position="198"/>
    </location>
</feature>
<reference evidence="2" key="1">
    <citation type="journal article" date="2020" name="Stud. Mycol.">
        <title>101 Dothideomycetes genomes: a test case for predicting lifestyles and emergence of pathogens.</title>
        <authorList>
            <person name="Haridas S."/>
            <person name="Albert R."/>
            <person name="Binder M."/>
            <person name="Bloem J."/>
            <person name="Labutti K."/>
            <person name="Salamov A."/>
            <person name="Andreopoulos B."/>
            <person name="Baker S."/>
            <person name="Barry K."/>
            <person name="Bills G."/>
            <person name="Bluhm B."/>
            <person name="Cannon C."/>
            <person name="Castanera R."/>
            <person name="Culley D."/>
            <person name="Daum C."/>
            <person name="Ezra D."/>
            <person name="Gonzalez J."/>
            <person name="Henrissat B."/>
            <person name="Kuo A."/>
            <person name="Liang C."/>
            <person name="Lipzen A."/>
            <person name="Lutzoni F."/>
            <person name="Magnuson J."/>
            <person name="Mondo S."/>
            <person name="Nolan M."/>
            <person name="Ohm R."/>
            <person name="Pangilinan J."/>
            <person name="Park H.-J."/>
            <person name="Ramirez L."/>
            <person name="Alfaro M."/>
            <person name="Sun H."/>
            <person name="Tritt A."/>
            <person name="Yoshinaga Y."/>
            <person name="Zwiers L.-H."/>
            <person name="Turgeon B."/>
            <person name="Goodwin S."/>
            <person name="Spatafora J."/>
            <person name="Crous P."/>
            <person name="Grigoriev I."/>
        </authorList>
    </citation>
    <scope>NUCLEOTIDE SEQUENCE</scope>
    <source>
        <strain evidence="2">CBS 473.64</strain>
    </source>
</reference>
<feature type="compositionally biased region" description="Polar residues" evidence="1">
    <location>
        <begin position="284"/>
        <end position="294"/>
    </location>
</feature>
<evidence type="ECO:0000256" key="1">
    <source>
        <dbReference type="SAM" id="MobiDB-lite"/>
    </source>
</evidence>
<feature type="region of interest" description="Disordered" evidence="1">
    <location>
        <begin position="90"/>
        <end position="325"/>
    </location>
</feature>
<feature type="compositionally biased region" description="Low complexity" evidence="1">
    <location>
        <begin position="225"/>
        <end position="246"/>
    </location>
</feature>
<proteinExistence type="predicted"/>
<dbReference type="Proteomes" id="UP000799753">
    <property type="component" value="Unassembled WGS sequence"/>
</dbReference>
<feature type="region of interest" description="Disordered" evidence="1">
    <location>
        <begin position="490"/>
        <end position="592"/>
    </location>
</feature>
<feature type="compositionally biased region" description="Pro residues" evidence="1">
    <location>
        <begin position="411"/>
        <end position="423"/>
    </location>
</feature>
<name>A0A6A6SE77_9PLEO</name>